<dbReference type="Pfam" id="PF08757">
    <property type="entry name" value="CotH"/>
    <property type="match status" value="1"/>
</dbReference>
<comment type="caution">
    <text evidence="4">The sequence shown here is derived from an EMBL/GenBank/DDBJ whole genome shotgun (WGS) entry which is preliminary data.</text>
</comment>
<dbReference type="Pfam" id="PF13290">
    <property type="entry name" value="CHB_HEX_C_1"/>
    <property type="match status" value="1"/>
</dbReference>
<organism evidence="4 5">
    <name type="scientific">Carboxylicivirga marina</name>
    <dbReference type="NCBI Taxonomy" id="2800988"/>
    <lineage>
        <taxon>Bacteria</taxon>
        <taxon>Pseudomonadati</taxon>
        <taxon>Bacteroidota</taxon>
        <taxon>Bacteroidia</taxon>
        <taxon>Marinilabiliales</taxon>
        <taxon>Marinilabiliaceae</taxon>
        <taxon>Carboxylicivirga</taxon>
    </lineage>
</organism>
<reference evidence="4 5" key="1">
    <citation type="submission" date="2021-01" db="EMBL/GenBank/DDBJ databases">
        <title>Carboxyliciviraga sp.nov., isolated from coastal sediments.</title>
        <authorList>
            <person name="Lu D."/>
            <person name="Zhang T."/>
        </authorList>
    </citation>
    <scope>NUCLEOTIDE SEQUENCE [LARGE SCALE GENOMIC DNA]</scope>
    <source>
        <strain evidence="4 5">N1Y132</strain>
    </source>
</reference>
<dbReference type="EMBL" id="JAENRR010000055">
    <property type="protein sequence ID" value="MBK3519157.1"/>
    <property type="molecule type" value="Genomic_DNA"/>
</dbReference>
<dbReference type="Proteomes" id="UP000605676">
    <property type="component" value="Unassembled WGS sequence"/>
</dbReference>
<dbReference type="Pfam" id="PF18962">
    <property type="entry name" value="Por_Secre_tail"/>
    <property type="match status" value="1"/>
</dbReference>
<keyword evidence="4" id="KW-0808">Transferase</keyword>
<dbReference type="SUPFAM" id="SSF74853">
    <property type="entry name" value="Lamin A/C globular tail domain"/>
    <property type="match status" value="1"/>
</dbReference>
<evidence type="ECO:0000259" key="3">
    <source>
        <dbReference type="Pfam" id="PF18962"/>
    </source>
</evidence>
<evidence type="ECO:0000259" key="2">
    <source>
        <dbReference type="Pfam" id="PF13290"/>
    </source>
</evidence>
<keyword evidence="4" id="KW-0418">Kinase</keyword>
<dbReference type="GO" id="GO:0016301">
    <property type="term" value="F:kinase activity"/>
    <property type="evidence" value="ECO:0007669"/>
    <property type="project" value="UniProtKB-KW"/>
</dbReference>
<dbReference type="InterPro" id="IPR014867">
    <property type="entry name" value="Spore_coat_CotH_CotH2/3/7"/>
</dbReference>
<keyword evidence="5" id="KW-1185">Reference proteome</keyword>
<dbReference type="RefSeq" id="WP_200466378.1">
    <property type="nucleotide sequence ID" value="NZ_JAENRR010000055.1"/>
</dbReference>
<dbReference type="InterPro" id="IPR059177">
    <property type="entry name" value="GH29D-like_dom"/>
</dbReference>
<sequence>MISSKKKATLFILIAFLFALNTFSQIHFPAGSAFRFLKGVDANQLDSSWINASYDDSEWSLGNAPFRYGDGADGTKLIDMRYSYSTLYLRSDVIANDIESIEKLSFRVNFDDGFVIWVNGVEAFRRNAPEVLSSTSFAPQNHESGFFEEVILSKDDMALVEGNNTIAIQCFNISLASTDFYFDVDITAERKLPKLNLTLNEGFSHRSGFYNEPFILNITSPDESAMIYYTLDGSHPAYTDSLLIGNSRTEVYIDPRSIQNRAQTPAFIIRACLFKEGYELTQPISRTFIFPNSVRSQSHPGGAWPATSVNNQLIDLDISQEVVNDSRYASVFDKALKDIPSISVMTSPDNLFNSLSGIYVNAYQHGIAWERECSFELINSQGDSSVFSNAGIRIRGGFSRSPDNPKHAFRLFFRDEYGNKELEHSMFGKYGVDSYRKIDLRTAQNYSWSFENSHKNTFVREVFSRDTQRDMGRPYTRSNYYHLYLNGMYWGLYQTQERSEANYAEDYLGGEKEEYDVIKVDAAGGYVIEASDGNLDAWQKVYNLCLQGFLSNENYFKLEGKTFDGQSSEDIEALVDIDNLIDYMLIIFYTGNFDAPISKNFGNDSPNNYYAIKNRADSTKGFVFFVHDAEHSMLDIAEDRVNLGSDVSVSHFAKFNPHWLHEKLKGNKEYRLRFADRALLHLEGTGVLTTAMVQKRFLERVDQIKDAIIVESARWGDSKRTNSYTKDDDWVPEINNVIYNYVSKRTEVVIEQLKIADLYSSLMAPNIKRNGSILTKSNYALTDRLQVELSNPNPSGHIYYTIDNHDPREIGGSVSPAAERIITSETLQINQSTIIKSRVYDKGKWSAMKRIAFNNYGEIKVTELNYHPQDEVQMSDTILGKAYEFIELKNTDAGRMDLSGVSLDSAIYYRFPINSILEPDSFYVIATKPKYFEKRYGMEASGNCQGFFNNGGEFVLVNDPDGQELLSFTYRDRLPWPVKADGMGYTLTSKENYPTHHPNQAEYWMNSSMIGGTPFRDDVNISFDSPDSTHVDNSDWDVYPNPTNGEIIISIDSENSSHQYVLIHNISGQVVYQSNMNHRLTVDFTKIGVARGIYIVRVVSGHNIFQKKIVFQ</sequence>
<dbReference type="Gene3D" id="2.60.120.260">
    <property type="entry name" value="Galactose-binding domain-like"/>
    <property type="match status" value="1"/>
</dbReference>
<feature type="domain" description="GH29D-like beta-sandwich" evidence="2">
    <location>
        <begin position="207"/>
        <end position="247"/>
    </location>
</feature>
<dbReference type="Pfam" id="PF00932">
    <property type="entry name" value="LTD"/>
    <property type="match status" value="1"/>
</dbReference>
<accession>A0ABS1HNP7</accession>
<dbReference type="InterPro" id="IPR026444">
    <property type="entry name" value="Secre_tail"/>
</dbReference>
<evidence type="ECO:0000313" key="4">
    <source>
        <dbReference type="EMBL" id="MBK3519157.1"/>
    </source>
</evidence>
<dbReference type="InterPro" id="IPR036415">
    <property type="entry name" value="Lamin_tail_dom_sf"/>
</dbReference>
<evidence type="ECO:0000259" key="1">
    <source>
        <dbReference type="Pfam" id="PF00932"/>
    </source>
</evidence>
<gene>
    <name evidence="4" type="ORF">JIV24_17545</name>
</gene>
<feature type="domain" description="LTD" evidence="1">
    <location>
        <begin position="855"/>
        <end position="971"/>
    </location>
</feature>
<feature type="domain" description="Secretion system C-terminal sorting" evidence="3">
    <location>
        <begin position="1038"/>
        <end position="1110"/>
    </location>
</feature>
<protein>
    <submittedName>
        <fullName evidence="4">CotH kinase family protein</fullName>
    </submittedName>
</protein>
<evidence type="ECO:0000313" key="5">
    <source>
        <dbReference type="Proteomes" id="UP000605676"/>
    </source>
</evidence>
<proteinExistence type="predicted"/>
<name>A0ABS1HNP7_9BACT</name>
<dbReference type="NCBIfam" id="TIGR04183">
    <property type="entry name" value="Por_Secre_tail"/>
    <property type="match status" value="1"/>
</dbReference>
<dbReference type="InterPro" id="IPR001322">
    <property type="entry name" value="Lamin_tail_dom"/>
</dbReference>